<gene>
    <name evidence="2" type="ORF">SAMN04488564_10526</name>
</gene>
<dbReference type="AlphaFoldDB" id="A0A1I6EQG3"/>
<proteinExistence type="predicted"/>
<sequence>MRRALIVLAALVLLSPVPSAADSPGKAFTIADTGAATGLVPGGTVTRGVRVTNPGNQDIKVTRLAGSAGRPSPDCPANAVTVDAFVTPVLVARNSHADVPLTVRMATSAPNACKNLTFPLTYSGTAIKP</sequence>
<dbReference type="EMBL" id="FOYL01000005">
    <property type="protein sequence ID" value="SFR19811.1"/>
    <property type="molecule type" value="Genomic_DNA"/>
</dbReference>
<keyword evidence="1" id="KW-0732">Signal</keyword>
<feature type="signal peptide" evidence="1">
    <location>
        <begin position="1"/>
        <end position="20"/>
    </location>
</feature>
<feature type="chain" id="PRO_5038859950" evidence="1">
    <location>
        <begin position="21"/>
        <end position="129"/>
    </location>
</feature>
<evidence type="ECO:0000313" key="3">
    <source>
        <dbReference type="Proteomes" id="UP000198583"/>
    </source>
</evidence>
<dbReference type="STRING" id="84724.SAMN04488564_10526"/>
<reference evidence="3" key="1">
    <citation type="submission" date="2016-10" db="EMBL/GenBank/DDBJ databases">
        <authorList>
            <person name="Varghese N."/>
            <person name="Submissions S."/>
        </authorList>
    </citation>
    <scope>NUCLEOTIDE SEQUENCE [LARGE SCALE GENOMIC DNA]</scope>
    <source>
        <strain evidence="3">DSM 44232</strain>
    </source>
</reference>
<keyword evidence="3" id="KW-1185">Reference proteome</keyword>
<dbReference type="OrthoDB" id="4864610at2"/>
<accession>A0A1I6EQG3</accession>
<evidence type="ECO:0000313" key="2">
    <source>
        <dbReference type="EMBL" id="SFR19811.1"/>
    </source>
</evidence>
<evidence type="ECO:0000256" key="1">
    <source>
        <dbReference type="SAM" id="SignalP"/>
    </source>
</evidence>
<name>A0A1I6EQG3_9PSEU</name>
<organism evidence="2 3">
    <name type="scientific">Lentzea waywayandensis</name>
    <dbReference type="NCBI Taxonomy" id="84724"/>
    <lineage>
        <taxon>Bacteria</taxon>
        <taxon>Bacillati</taxon>
        <taxon>Actinomycetota</taxon>
        <taxon>Actinomycetes</taxon>
        <taxon>Pseudonocardiales</taxon>
        <taxon>Pseudonocardiaceae</taxon>
        <taxon>Lentzea</taxon>
    </lineage>
</organism>
<protein>
    <submittedName>
        <fullName evidence="2">Uncharacterized protein</fullName>
    </submittedName>
</protein>
<dbReference type="Proteomes" id="UP000198583">
    <property type="component" value="Unassembled WGS sequence"/>
</dbReference>
<dbReference type="RefSeq" id="WP_093596512.1">
    <property type="nucleotide sequence ID" value="NZ_FOYL01000005.1"/>
</dbReference>